<feature type="compositionally biased region" description="Low complexity" evidence="1">
    <location>
        <begin position="266"/>
        <end position="286"/>
    </location>
</feature>
<comment type="caution">
    <text evidence="2">The sequence shown here is derived from an EMBL/GenBank/DDBJ whole genome shotgun (WGS) entry which is preliminary data.</text>
</comment>
<sequence length="358" mass="35758">MSVTATDSGAFQDSLEGTAAYNNIVPFPIPGQLQEPGRPAGANATPQPNANAQPTHAPARYARFAVGPVWGPAWIPAKLPGPTAAESSGLDFIDLFDMPLPEVQARVGDAATFRMLGCTDGALARVPAAATGSPAAPAPVNINALTRFRNAWIRNVSPIVAVSVRDAMIADRAEKKRKAQALLESQKAACAALGSGASSPASPASSPPASPSSKTGAGGRAAGVRCRFVAAATAAGEQQQAAAACGSSSQSASSASPAEAGGGAVGASAESEQQQQQQQQASSPPAHVGAPSSCTVADAEDQLDASQLPQLQRSSPGASGGGGGGDCARRRRGSRGRGLERAGRQPQGGQQQGGAAWI</sequence>
<organism evidence="2 3">
    <name type="scientific">Chlamydomonas schloesseri</name>
    <dbReference type="NCBI Taxonomy" id="2026947"/>
    <lineage>
        <taxon>Eukaryota</taxon>
        <taxon>Viridiplantae</taxon>
        <taxon>Chlorophyta</taxon>
        <taxon>core chlorophytes</taxon>
        <taxon>Chlorophyceae</taxon>
        <taxon>CS clade</taxon>
        <taxon>Chlamydomonadales</taxon>
        <taxon>Chlamydomonadaceae</taxon>
        <taxon>Chlamydomonas</taxon>
    </lineage>
</organism>
<evidence type="ECO:0000313" key="2">
    <source>
        <dbReference type="EMBL" id="KAG2443251.1"/>
    </source>
</evidence>
<evidence type="ECO:0000256" key="1">
    <source>
        <dbReference type="SAM" id="MobiDB-lite"/>
    </source>
</evidence>
<keyword evidence="3" id="KW-1185">Reference proteome</keyword>
<dbReference type="EMBL" id="JAEHOD010000031">
    <property type="protein sequence ID" value="KAG2443251.1"/>
    <property type="molecule type" value="Genomic_DNA"/>
</dbReference>
<protein>
    <submittedName>
        <fullName evidence="2">Uncharacterized protein</fullName>
    </submittedName>
</protein>
<dbReference type="OrthoDB" id="10537164at2759"/>
<reference evidence="2" key="1">
    <citation type="journal article" date="2020" name="bioRxiv">
        <title>Comparative genomics of Chlamydomonas.</title>
        <authorList>
            <person name="Craig R.J."/>
            <person name="Hasan A.R."/>
            <person name="Ness R.W."/>
            <person name="Keightley P.D."/>
        </authorList>
    </citation>
    <scope>NUCLEOTIDE SEQUENCE</scope>
    <source>
        <strain evidence="2">CCAP 11/173</strain>
    </source>
</reference>
<accession>A0A835TFP6</accession>
<proteinExistence type="predicted"/>
<dbReference type="Proteomes" id="UP000613740">
    <property type="component" value="Unassembled WGS sequence"/>
</dbReference>
<name>A0A835TFP6_9CHLO</name>
<feature type="region of interest" description="Disordered" evidence="1">
    <location>
        <begin position="26"/>
        <end position="55"/>
    </location>
</feature>
<gene>
    <name evidence="2" type="ORF">HYH02_009324</name>
</gene>
<feature type="region of interest" description="Disordered" evidence="1">
    <location>
        <begin position="248"/>
        <end position="358"/>
    </location>
</feature>
<feature type="compositionally biased region" description="Low complexity" evidence="1">
    <location>
        <begin position="39"/>
        <end position="55"/>
    </location>
</feature>
<evidence type="ECO:0000313" key="3">
    <source>
        <dbReference type="Proteomes" id="UP000613740"/>
    </source>
</evidence>
<feature type="region of interest" description="Disordered" evidence="1">
    <location>
        <begin position="194"/>
        <end position="219"/>
    </location>
</feature>
<feature type="compositionally biased region" description="Low complexity" evidence="1">
    <location>
        <begin position="194"/>
        <end position="204"/>
    </location>
</feature>
<feature type="compositionally biased region" description="Low complexity" evidence="1">
    <location>
        <begin position="344"/>
        <end position="358"/>
    </location>
</feature>
<dbReference type="AlphaFoldDB" id="A0A835TFP6"/>
<feature type="compositionally biased region" description="Low complexity" evidence="1">
    <location>
        <begin position="248"/>
        <end position="259"/>
    </location>
</feature>